<dbReference type="AlphaFoldDB" id="K1PS38"/>
<sequence>MCEEEREVTDGEKGDKTTKPVQSFRSTSSKGNMSPFLRKIRSTHGLEQELLTTSDDKQEEEVDEVGTKLMDEFMLFLSLKACQYLIDDPEGDMKSLLANKKLTMEHKTTTQLIHEQEQDLDAVLDAGKDASWSYMEKSERVSKVILDCAELHNIDLDRKDTKAEDDKDIANDEDDLGGIVVQPRNNIRQFIVDNFF</sequence>
<gene>
    <name evidence="2" type="ORF">CGI_10006742</name>
</gene>
<feature type="region of interest" description="Disordered" evidence="1">
    <location>
        <begin position="1"/>
        <end position="36"/>
    </location>
</feature>
<feature type="compositionally biased region" description="Basic and acidic residues" evidence="1">
    <location>
        <begin position="8"/>
        <end position="18"/>
    </location>
</feature>
<dbReference type="EMBL" id="JH816690">
    <property type="protein sequence ID" value="EKC27047.1"/>
    <property type="molecule type" value="Genomic_DNA"/>
</dbReference>
<evidence type="ECO:0000256" key="1">
    <source>
        <dbReference type="SAM" id="MobiDB-lite"/>
    </source>
</evidence>
<reference evidence="2" key="1">
    <citation type="journal article" date="2012" name="Nature">
        <title>The oyster genome reveals stress adaptation and complexity of shell formation.</title>
        <authorList>
            <person name="Zhang G."/>
            <person name="Fang X."/>
            <person name="Guo X."/>
            <person name="Li L."/>
            <person name="Luo R."/>
            <person name="Xu F."/>
            <person name="Yang P."/>
            <person name="Zhang L."/>
            <person name="Wang X."/>
            <person name="Qi H."/>
            <person name="Xiong Z."/>
            <person name="Que H."/>
            <person name="Xie Y."/>
            <person name="Holland P.W."/>
            <person name="Paps J."/>
            <person name="Zhu Y."/>
            <person name="Wu F."/>
            <person name="Chen Y."/>
            <person name="Wang J."/>
            <person name="Peng C."/>
            <person name="Meng J."/>
            <person name="Yang L."/>
            <person name="Liu J."/>
            <person name="Wen B."/>
            <person name="Zhang N."/>
            <person name="Huang Z."/>
            <person name="Zhu Q."/>
            <person name="Feng Y."/>
            <person name="Mount A."/>
            <person name="Hedgecock D."/>
            <person name="Xu Z."/>
            <person name="Liu Y."/>
            <person name="Domazet-Loso T."/>
            <person name="Du Y."/>
            <person name="Sun X."/>
            <person name="Zhang S."/>
            <person name="Liu B."/>
            <person name="Cheng P."/>
            <person name="Jiang X."/>
            <person name="Li J."/>
            <person name="Fan D."/>
            <person name="Wang W."/>
            <person name="Fu W."/>
            <person name="Wang T."/>
            <person name="Wang B."/>
            <person name="Zhang J."/>
            <person name="Peng Z."/>
            <person name="Li Y."/>
            <person name="Li N."/>
            <person name="Wang J."/>
            <person name="Chen M."/>
            <person name="He Y."/>
            <person name="Tan F."/>
            <person name="Song X."/>
            <person name="Zheng Q."/>
            <person name="Huang R."/>
            <person name="Yang H."/>
            <person name="Du X."/>
            <person name="Chen L."/>
            <person name="Yang M."/>
            <person name="Gaffney P.M."/>
            <person name="Wang S."/>
            <person name="Luo L."/>
            <person name="She Z."/>
            <person name="Ming Y."/>
            <person name="Huang W."/>
            <person name="Zhang S."/>
            <person name="Huang B."/>
            <person name="Zhang Y."/>
            <person name="Qu T."/>
            <person name="Ni P."/>
            <person name="Miao G."/>
            <person name="Wang J."/>
            <person name="Wang Q."/>
            <person name="Steinberg C.E."/>
            <person name="Wang H."/>
            <person name="Li N."/>
            <person name="Qian L."/>
            <person name="Zhang G."/>
            <person name="Li Y."/>
            <person name="Yang H."/>
            <person name="Liu X."/>
            <person name="Wang J."/>
            <person name="Yin Y."/>
            <person name="Wang J."/>
        </authorList>
    </citation>
    <scope>NUCLEOTIDE SEQUENCE [LARGE SCALE GENOMIC DNA]</scope>
    <source>
        <strain evidence="2">05x7-T-G4-1.051#20</strain>
    </source>
</reference>
<evidence type="ECO:0000313" key="2">
    <source>
        <dbReference type="EMBL" id="EKC27047.1"/>
    </source>
</evidence>
<accession>K1PS38</accession>
<dbReference type="InParanoid" id="K1PS38"/>
<proteinExistence type="predicted"/>
<protein>
    <submittedName>
        <fullName evidence="2">Uncharacterized protein</fullName>
    </submittedName>
</protein>
<feature type="compositionally biased region" description="Polar residues" evidence="1">
    <location>
        <begin position="19"/>
        <end position="32"/>
    </location>
</feature>
<organism evidence="2">
    <name type="scientific">Magallana gigas</name>
    <name type="common">Pacific oyster</name>
    <name type="synonym">Crassostrea gigas</name>
    <dbReference type="NCBI Taxonomy" id="29159"/>
    <lineage>
        <taxon>Eukaryota</taxon>
        <taxon>Metazoa</taxon>
        <taxon>Spiralia</taxon>
        <taxon>Lophotrochozoa</taxon>
        <taxon>Mollusca</taxon>
        <taxon>Bivalvia</taxon>
        <taxon>Autobranchia</taxon>
        <taxon>Pteriomorphia</taxon>
        <taxon>Ostreida</taxon>
        <taxon>Ostreoidea</taxon>
        <taxon>Ostreidae</taxon>
        <taxon>Magallana</taxon>
    </lineage>
</organism>
<name>K1PS38_MAGGI</name>
<dbReference type="HOGENOM" id="CLU_1391467_0_0_1"/>